<organism evidence="1 2">
    <name type="scientific">Caulobacter hibisci</name>
    <dbReference type="NCBI Taxonomy" id="2035993"/>
    <lineage>
        <taxon>Bacteria</taxon>
        <taxon>Pseudomonadati</taxon>
        <taxon>Pseudomonadota</taxon>
        <taxon>Alphaproteobacteria</taxon>
        <taxon>Caulobacterales</taxon>
        <taxon>Caulobacteraceae</taxon>
        <taxon>Caulobacter</taxon>
    </lineage>
</organism>
<name>A0ABS0T0T9_9CAUL</name>
<dbReference type="Pfam" id="PF21810">
    <property type="entry name" value="DUF6880"/>
    <property type="match status" value="2"/>
</dbReference>
<sequence>MAEAEPQPPQAKVKAKAVKKAAPRRSVNAANLAYLGPEALSELLMEVAEGHPAIKRRLKLALLGEVGAADLAAEIDKRIDAIADSRARINWRKFKEFVRDLDAHRASAAGRLGELDPNLAVPVLVRLVRVSEDLEGRIKDPKGELLAVFDQAVADVARLSPKALTLDSRSLADALLAFVTDASTKLSVDLLRAAAPALAGDAVAVLRGQVRERLAVQRRPDPRLRAAAQVLADLEGDVEGFAALFTASQQVLPPIGAQIARRYLAVGRTAEALAALDQSTPGPADRADPGALAWDEARIAALEAAGEPLEAQAVRWASFKATLSVEMLRAFLKGLPDFEDVEAEDQALDYAQTYPDPHKALAFLTAWPSAAGAAKLVMERGPALRGDREVVLEPAARLLEHRYPLAATVLLRAMVDDVVRYGRADRYADAARWLLEAESLVPGLPDDAAIDDHVTWARRVAGYRRL</sequence>
<accession>A0ABS0T0T9</accession>
<proteinExistence type="predicted"/>
<gene>
    <name evidence="1" type="ORF">I4Q42_17595</name>
</gene>
<dbReference type="Proteomes" id="UP000639859">
    <property type="component" value="Unassembled WGS sequence"/>
</dbReference>
<evidence type="ECO:0000313" key="2">
    <source>
        <dbReference type="Proteomes" id="UP000639859"/>
    </source>
</evidence>
<comment type="caution">
    <text evidence="1">The sequence shown here is derived from an EMBL/GenBank/DDBJ whole genome shotgun (WGS) entry which is preliminary data.</text>
</comment>
<keyword evidence="2" id="KW-1185">Reference proteome</keyword>
<protein>
    <submittedName>
        <fullName evidence="1">Uncharacterized protein</fullName>
    </submittedName>
</protein>
<dbReference type="EMBL" id="JADWOX010000013">
    <property type="protein sequence ID" value="MBI1685488.1"/>
    <property type="molecule type" value="Genomic_DNA"/>
</dbReference>
<reference evidence="1 2" key="1">
    <citation type="submission" date="2020-11" db="EMBL/GenBank/DDBJ databases">
        <title>genome sequence of strain KACC 18849.</title>
        <authorList>
            <person name="Gao J."/>
            <person name="Zhang X."/>
        </authorList>
    </citation>
    <scope>NUCLEOTIDE SEQUENCE [LARGE SCALE GENOMIC DNA]</scope>
    <source>
        <strain evidence="1 2">KACC 18849</strain>
    </source>
</reference>
<dbReference type="RefSeq" id="WP_198577395.1">
    <property type="nucleotide sequence ID" value="NZ_JADWOX010000013.1"/>
</dbReference>
<dbReference type="InterPro" id="IPR049245">
    <property type="entry name" value="DUF6880"/>
</dbReference>
<evidence type="ECO:0000313" key="1">
    <source>
        <dbReference type="EMBL" id="MBI1685488.1"/>
    </source>
</evidence>